<accession>A0AC34F893</accession>
<dbReference type="WBParaSite" id="ES5_v2.g13261.t1">
    <property type="protein sequence ID" value="ES5_v2.g13261.t1"/>
    <property type="gene ID" value="ES5_v2.g13261"/>
</dbReference>
<evidence type="ECO:0000313" key="1">
    <source>
        <dbReference type="Proteomes" id="UP000887579"/>
    </source>
</evidence>
<proteinExistence type="predicted"/>
<evidence type="ECO:0000313" key="2">
    <source>
        <dbReference type="WBParaSite" id="ES5_v2.g13261.t1"/>
    </source>
</evidence>
<dbReference type="Proteomes" id="UP000887579">
    <property type="component" value="Unplaced"/>
</dbReference>
<name>A0AC34F893_9BILA</name>
<organism evidence="1 2">
    <name type="scientific">Panagrolaimus sp. ES5</name>
    <dbReference type="NCBI Taxonomy" id="591445"/>
    <lineage>
        <taxon>Eukaryota</taxon>
        <taxon>Metazoa</taxon>
        <taxon>Ecdysozoa</taxon>
        <taxon>Nematoda</taxon>
        <taxon>Chromadorea</taxon>
        <taxon>Rhabditida</taxon>
        <taxon>Tylenchina</taxon>
        <taxon>Panagrolaimomorpha</taxon>
        <taxon>Panagrolaimoidea</taxon>
        <taxon>Panagrolaimidae</taxon>
        <taxon>Panagrolaimus</taxon>
    </lineage>
</organism>
<reference evidence="2" key="1">
    <citation type="submission" date="2022-11" db="UniProtKB">
        <authorList>
            <consortium name="WormBaseParasite"/>
        </authorList>
    </citation>
    <scope>IDENTIFICATION</scope>
</reference>
<sequence>MKDYDSKTNTAVGGKKVGALGAVIDVSEIASNIVDRGAEVAMKTMKVIYYCKYDDTSEILTADIKGDSVIIVKSTNEGQSPEWQSPKILEKKAYSLKELKEKGKFE</sequence>
<protein>
    <submittedName>
        <fullName evidence="2">Uncharacterized protein</fullName>
    </submittedName>
</protein>